<dbReference type="GO" id="GO:0005524">
    <property type="term" value="F:ATP binding"/>
    <property type="evidence" value="ECO:0007669"/>
    <property type="project" value="InterPro"/>
</dbReference>
<reference evidence="6 7" key="1">
    <citation type="submission" date="2024-01" db="EMBL/GenBank/DDBJ databases">
        <title>Complete genome sequence of Citroniella saccharovorans strain M6.X9, isolated from human fecal sample.</title>
        <authorList>
            <person name="Cheng G."/>
            <person name="Westerholm M."/>
            <person name="Schnurer A."/>
        </authorList>
    </citation>
    <scope>NUCLEOTIDE SEQUENCE [LARGE SCALE GENOMIC DNA]</scope>
    <source>
        <strain evidence="6 7">DSM 29873</strain>
    </source>
</reference>
<comment type="function">
    <text evidence="5">Bifunctional serine/threonine kinase and phosphorylase involved in the regulation of the pyruvate, phosphate dikinase (PPDK) by catalyzing its phosphorylation/dephosphorylation.</text>
</comment>
<organism evidence="6 7">
    <name type="scientific">Citroniella saccharovorans</name>
    <dbReference type="NCBI Taxonomy" id="2053367"/>
    <lineage>
        <taxon>Bacteria</taxon>
        <taxon>Bacillati</taxon>
        <taxon>Bacillota</taxon>
        <taxon>Tissierellia</taxon>
        <taxon>Tissierellales</taxon>
        <taxon>Peptoniphilaceae</taxon>
        <taxon>Citroniella</taxon>
    </lineage>
</organism>
<dbReference type="EC" id="2.7.11.32" evidence="5"/>
<keyword evidence="6" id="KW-0670">Pyruvate</keyword>
<comment type="similarity">
    <text evidence="5">Belongs to the pyruvate, phosphate/water dikinase regulatory protein family. PDRP subfamily.</text>
</comment>
<keyword evidence="4 5" id="KW-0418">Kinase</keyword>
<dbReference type="Proteomes" id="UP001357733">
    <property type="component" value="Unassembled WGS sequence"/>
</dbReference>
<evidence type="ECO:0000256" key="5">
    <source>
        <dbReference type="HAMAP-Rule" id="MF_00921"/>
    </source>
</evidence>
<dbReference type="Pfam" id="PF03618">
    <property type="entry name" value="Kinase-PPPase"/>
    <property type="match status" value="1"/>
</dbReference>
<comment type="catalytic activity">
    <reaction evidence="5">
        <text>N(tele)-phospho-L-histidyl/L-threonyl-[pyruvate, phosphate dikinase] + ADP = N(tele)-phospho-L-histidyl/O-phospho-L-threonyl-[pyruvate, phosphate dikinase] + AMP + H(+)</text>
        <dbReference type="Rhea" id="RHEA:43692"/>
        <dbReference type="Rhea" id="RHEA-COMP:10650"/>
        <dbReference type="Rhea" id="RHEA-COMP:10651"/>
        <dbReference type="ChEBI" id="CHEBI:15378"/>
        <dbReference type="ChEBI" id="CHEBI:30013"/>
        <dbReference type="ChEBI" id="CHEBI:61977"/>
        <dbReference type="ChEBI" id="CHEBI:83586"/>
        <dbReference type="ChEBI" id="CHEBI:456215"/>
        <dbReference type="ChEBI" id="CHEBI:456216"/>
        <dbReference type="EC" id="2.7.11.32"/>
    </reaction>
</comment>
<dbReference type="NCBIfam" id="NF003742">
    <property type="entry name" value="PRK05339.1"/>
    <property type="match status" value="1"/>
</dbReference>
<dbReference type="PANTHER" id="PTHR31756">
    <property type="entry name" value="PYRUVATE, PHOSPHATE DIKINASE REGULATORY PROTEIN 1, CHLOROPLASTIC"/>
    <property type="match status" value="1"/>
</dbReference>
<keyword evidence="3 5" id="KW-0547">Nucleotide-binding</keyword>
<evidence type="ECO:0000256" key="1">
    <source>
        <dbReference type="ARBA" id="ARBA00022527"/>
    </source>
</evidence>
<comment type="caution">
    <text evidence="6">The sequence shown here is derived from an EMBL/GenBank/DDBJ whole genome shotgun (WGS) entry which is preliminary data.</text>
</comment>
<accession>A0AAW9MU87</accession>
<dbReference type="PANTHER" id="PTHR31756:SF3">
    <property type="entry name" value="PYRUVATE, PHOSPHATE DIKINASE REGULATORY PROTEIN 1, CHLOROPLASTIC"/>
    <property type="match status" value="1"/>
</dbReference>
<dbReference type="GO" id="GO:0004674">
    <property type="term" value="F:protein serine/threonine kinase activity"/>
    <property type="evidence" value="ECO:0007669"/>
    <property type="project" value="UniProtKB-UniRule"/>
</dbReference>
<name>A0AAW9MU87_9FIRM</name>
<dbReference type="RefSeq" id="WP_324619761.1">
    <property type="nucleotide sequence ID" value="NZ_JAYKOT010000003.1"/>
</dbReference>
<protein>
    <recommendedName>
        <fullName evidence="5">Putative pyruvate, phosphate dikinase regulatory protein</fullName>
        <shortName evidence="5">PPDK regulatory protein</shortName>
        <ecNumber evidence="5">2.7.11.32</ecNumber>
        <ecNumber evidence="5">2.7.4.27</ecNumber>
    </recommendedName>
</protein>
<keyword evidence="1 5" id="KW-0723">Serine/threonine-protein kinase</keyword>
<evidence type="ECO:0000313" key="6">
    <source>
        <dbReference type="EMBL" id="MEB3429580.1"/>
    </source>
</evidence>
<sequence length="271" mass="30750">MYNVIVISDSLGETAEQTAKAALSQFENLDYKIQRFSHILTLDQLENIISSVEDFNNSIFFYSLVDEFLLTSIKKILDLKKANYIDVMTPSIIAIERMCGISPSIKPGALRKLDENYFKRVEAIEFAVRFDDGKDSRGILRSDLVIVGVSRTSKTPLSMYLANKNYRVCNIPLVPETTPPKELFEIPNSKIIGLTNTPENLNKIRVERLKSLGIPQGSSYSDLNRILEEIDFAMDIMQKIGCPIIDVSNRAIEETADIIINYLKKQQKKFI</sequence>
<proteinExistence type="inferred from homology"/>
<gene>
    <name evidence="6" type="ORF">VLK81_06075</name>
</gene>
<evidence type="ECO:0000313" key="7">
    <source>
        <dbReference type="Proteomes" id="UP001357733"/>
    </source>
</evidence>
<evidence type="ECO:0000256" key="2">
    <source>
        <dbReference type="ARBA" id="ARBA00022679"/>
    </source>
</evidence>
<dbReference type="InterPro" id="IPR026565">
    <property type="entry name" value="PPDK_reg"/>
</dbReference>
<dbReference type="EMBL" id="JAYKOT010000003">
    <property type="protein sequence ID" value="MEB3429580.1"/>
    <property type="molecule type" value="Genomic_DNA"/>
</dbReference>
<feature type="binding site" evidence="5">
    <location>
        <begin position="148"/>
        <end position="155"/>
    </location>
    <ligand>
        <name>ADP</name>
        <dbReference type="ChEBI" id="CHEBI:456216"/>
    </ligand>
</feature>
<dbReference type="HAMAP" id="MF_00921">
    <property type="entry name" value="PDRP"/>
    <property type="match status" value="1"/>
</dbReference>
<dbReference type="InterPro" id="IPR005177">
    <property type="entry name" value="Kinase-pyrophosphorylase"/>
</dbReference>
<comment type="catalytic activity">
    <reaction evidence="5">
        <text>N(tele)-phospho-L-histidyl/O-phospho-L-threonyl-[pyruvate, phosphate dikinase] + phosphate + H(+) = N(tele)-phospho-L-histidyl/L-threonyl-[pyruvate, phosphate dikinase] + diphosphate</text>
        <dbReference type="Rhea" id="RHEA:43696"/>
        <dbReference type="Rhea" id="RHEA-COMP:10650"/>
        <dbReference type="Rhea" id="RHEA-COMP:10651"/>
        <dbReference type="ChEBI" id="CHEBI:15378"/>
        <dbReference type="ChEBI" id="CHEBI:30013"/>
        <dbReference type="ChEBI" id="CHEBI:33019"/>
        <dbReference type="ChEBI" id="CHEBI:43474"/>
        <dbReference type="ChEBI" id="CHEBI:61977"/>
        <dbReference type="ChEBI" id="CHEBI:83586"/>
        <dbReference type="EC" id="2.7.4.27"/>
    </reaction>
</comment>
<dbReference type="AlphaFoldDB" id="A0AAW9MU87"/>
<dbReference type="GO" id="GO:0016776">
    <property type="term" value="F:phosphotransferase activity, phosphate group as acceptor"/>
    <property type="evidence" value="ECO:0007669"/>
    <property type="project" value="UniProtKB-UniRule"/>
</dbReference>
<dbReference type="EC" id="2.7.4.27" evidence="5"/>
<dbReference type="GO" id="GO:0043531">
    <property type="term" value="F:ADP binding"/>
    <property type="evidence" value="ECO:0007669"/>
    <property type="project" value="UniProtKB-UniRule"/>
</dbReference>
<keyword evidence="7" id="KW-1185">Reference proteome</keyword>
<evidence type="ECO:0000256" key="3">
    <source>
        <dbReference type="ARBA" id="ARBA00022741"/>
    </source>
</evidence>
<evidence type="ECO:0000256" key="4">
    <source>
        <dbReference type="ARBA" id="ARBA00022777"/>
    </source>
</evidence>
<keyword evidence="2 5" id="KW-0808">Transferase</keyword>